<evidence type="ECO:0000256" key="2">
    <source>
        <dbReference type="PROSITE-ProRule" id="PRU00339"/>
    </source>
</evidence>
<evidence type="ECO:0000313" key="4">
    <source>
        <dbReference type="EMBL" id="TMQ66858.1"/>
    </source>
</evidence>
<accession>A0A538TTC9</accession>
<dbReference type="Proteomes" id="UP000316609">
    <property type="component" value="Unassembled WGS sequence"/>
</dbReference>
<proteinExistence type="inferred from homology"/>
<feature type="repeat" description="TPR" evidence="2">
    <location>
        <begin position="191"/>
        <end position="224"/>
    </location>
</feature>
<name>A0A538TTC9_UNCEI</name>
<reference evidence="4 5" key="1">
    <citation type="journal article" date="2019" name="Nat. Microbiol.">
        <title>Mediterranean grassland soil C-N compound turnover is dependent on rainfall and depth, and is mediated by genomically divergent microorganisms.</title>
        <authorList>
            <person name="Diamond S."/>
            <person name="Andeer P.F."/>
            <person name="Li Z."/>
            <person name="Crits-Christoph A."/>
            <person name="Burstein D."/>
            <person name="Anantharaman K."/>
            <person name="Lane K.R."/>
            <person name="Thomas B.C."/>
            <person name="Pan C."/>
            <person name="Northen T.R."/>
            <person name="Banfield J.F."/>
        </authorList>
    </citation>
    <scope>NUCLEOTIDE SEQUENCE [LARGE SCALE GENOMIC DNA]</scope>
    <source>
        <strain evidence="4">WS_8</strain>
    </source>
</reference>
<evidence type="ECO:0000259" key="3">
    <source>
        <dbReference type="Pfam" id="PF13369"/>
    </source>
</evidence>
<dbReference type="InterPro" id="IPR032698">
    <property type="entry name" value="SirB1_N"/>
</dbReference>
<feature type="domain" description="Protein SirB1 N-terminal" evidence="3">
    <location>
        <begin position="46"/>
        <end position="194"/>
    </location>
</feature>
<evidence type="ECO:0000313" key="5">
    <source>
        <dbReference type="Proteomes" id="UP000316609"/>
    </source>
</evidence>
<organism evidence="4 5">
    <name type="scientific">Eiseniibacteriota bacterium</name>
    <dbReference type="NCBI Taxonomy" id="2212470"/>
    <lineage>
        <taxon>Bacteria</taxon>
        <taxon>Candidatus Eiseniibacteriota</taxon>
    </lineage>
</organism>
<gene>
    <name evidence="4" type="ORF">E6K78_05870</name>
</gene>
<comment type="caution">
    <text evidence="4">The sequence shown here is derived from an EMBL/GenBank/DDBJ whole genome shotgun (WGS) entry which is preliminary data.</text>
</comment>
<keyword evidence="2" id="KW-0802">TPR repeat</keyword>
<dbReference type="PANTHER" id="PTHR31350">
    <property type="entry name" value="SI:DKEY-261L7.2"/>
    <property type="match status" value="1"/>
</dbReference>
<protein>
    <submittedName>
        <fullName evidence="4">Tetratricopeptide repeat protein</fullName>
    </submittedName>
</protein>
<dbReference type="Pfam" id="PF13371">
    <property type="entry name" value="TPR_9"/>
    <property type="match status" value="1"/>
</dbReference>
<dbReference type="EMBL" id="VBOY01000052">
    <property type="protein sequence ID" value="TMQ66858.1"/>
    <property type="molecule type" value="Genomic_DNA"/>
</dbReference>
<dbReference type="InterPro" id="IPR019734">
    <property type="entry name" value="TPR_rpt"/>
</dbReference>
<sequence>MDHPERIRADFERLVKRPEPALDLARAALLVAAESDPNVDVDGRLHTLDSWAAELRSRLEPDWNNLQKLARLRRFLFEELGFRGDTHDYYNPSNSLLHEVMERRRGIPLTLSIIFMELGWRIGIPFEGVGFPGHFLVRLTGEPGDLLLDPFKRGMTVHEEDCRHMLREATGGRMEFDDELLASVTKRDIIARLLLNLKGAYLRRNQDEQALAAVDRLLLIHPEDAEEVRDRGLLLFRLQRYGAAYQALSAYLEARPEASDRETIERHTLTLRRLVSSLN</sequence>
<dbReference type="Pfam" id="PF13369">
    <property type="entry name" value="Transglut_core2"/>
    <property type="match status" value="1"/>
</dbReference>
<dbReference type="SUPFAM" id="SSF48452">
    <property type="entry name" value="TPR-like"/>
    <property type="match status" value="1"/>
</dbReference>
<dbReference type="InterPro" id="IPR011990">
    <property type="entry name" value="TPR-like_helical_dom_sf"/>
</dbReference>
<comment type="similarity">
    <text evidence="1">Belongs to the UPF0162 family.</text>
</comment>
<dbReference type="AlphaFoldDB" id="A0A538TTC9"/>
<dbReference type="Gene3D" id="1.25.40.10">
    <property type="entry name" value="Tetratricopeptide repeat domain"/>
    <property type="match status" value="1"/>
</dbReference>
<evidence type="ECO:0000256" key="1">
    <source>
        <dbReference type="ARBA" id="ARBA00007100"/>
    </source>
</evidence>
<dbReference type="PROSITE" id="PS50005">
    <property type="entry name" value="TPR"/>
    <property type="match status" value="1"/>
</dbReference>
<dbReference type="PANTHER" id="PTHR31350:SF21">
    <property type="entry name" value="F-BOX ONLY PROTEIN 21"/>
    <property type="match status" value="1"/>
</dbReference>